<sequence length="204" mass="22516">MRSDAGQCVNVEVSMREKGVSWILHELVRDRQTKAHASDAMDVDEIKLEVPKTATSAPGSTVQPKRTVDLESMAFSRSGHLVSNKKSKLPDGSFKRTKKGYEEIHVPAPKHKPIVDGELVPISDLPPWAREAFTVPRLNRVQSKIYPIAFGTDDPILFCVPTGAGKTNVAMLTILNELSEYHDEATGTFDLDAFKVIYVAPMKA</sequence>
<dbReference type="Proteomes" id="UP001175211">
    <property type="component" value="Unassembled WGS sequence"/>
</dbReference>
<comment type="caution">
    <text evidence="6">The sequence shown here is derived from an EMBL/GenBank/DDBJ whole genome shotgun (WGS) entry which is preliminary data.</text>
</comment>
<dbReference type="Pfam" id="PF00270">
    <property type="entry name" value="DEAD"/>
    <property type="match status" value="1"/>
</dbReference>
<dbReference type="GO" id="GO:0003678">
    <property type="term" value="F:DNA helicase activity"/>
    <property type="evidence" value="ECO:0007669"/>
    <property type="project" value="TreeGrafter"/>
</dbReference>
<dbReference type="InterPro" id="IPR011545">
    <property type="entry name" value="DEAD/DEAH_box_helicase_dom"/>
</dbReference>
<dbReference type="InterPro" id="IPR027417">
    <property type="entry name" value="P-loop_NTPase"/>
</dbReference>
<dbReference type="EMBL" id="JAUEPS010000019">
    <property type="protein sequence ID" value="KAK0457935.1"/>
    <property type="molecule type" value="Genomic_DNA"/>
</dbReference>
<reference evidence="6" key="1">
    <citation type="submission" date="2023-06" db="EMBL/GenBank/DDBJ databases">
        <authorList>
            <consortium name="Lawrence Berkeley National Laboratory"/>
            <person name="Ahrendt S."/>
            <person name="Sahu N."/>
            <person name="Indic B."/>
            <person name="Wong-Bajracharya J."/>
            <person name="Merenyi Z."/>
            <person name="Ke H.-M."/>
            <person name="Monk M."/>
            <person name="Kocsube S."/>
            <person name="Drula E."/>
            <person name="Lipzen A."/>
            <person name="Balint B."/>
            <person name="Henrissat B."/>
            <person name="Andreopoulos B."/>
            <person name="Martin F.M."/>
            <person name="Harder C.B."/>
            <person name="Rigling D."/>
            <person name="Ford K.L."/>
            <person name="Foster G.D."/>
            <person name="Pangilinan J."/>
            <person name="Papanicolaou A."/>
            <person name="Barry K."/>
            <person name="LaButti K."/>
            <person name="Viragh M."/>
            <person name="Koriabine M."/>
            <person name="Yan M."/>
            <person name="Riley R."/>
            <person name="Champramary S."/>
            <person name="Plett K.L."/>
            <person name="Tsai I.J."/>
            <person name="Slot J."/>
            <person name="Sipos G."/>
            <person name="Plett J."/>
            <person name="Nagy L.G."/>
            <person name="Grigoriev I.V."/>
        </authorList>
    </citation>
    <scope>NUCLEOTIDE SEQUENCE</scope>
    <source>
        <strain evidence="6">CCBAS 213</strain>
    </source>
</reference>
<feature type="domain" description="DEAD/DEAH-box helicase" evidence="5">
    <location>
        <begin position="140"/>
        <end position="204"/>
    </location>
</feature>
<dbReference type="GO" id="GO:0016787">
    <property type="term" value="F:hydrolase activity"/>
    <property type="evidence" value="ECO:0007669"/>
    <property type="project" value="UniProtKB-KW"/>
</dbReference>
<dbReference type="GO" id="GO:0000712">
    <property type="term" value="P:resolution of meiotic recombination intermediates"/>
    <property type="evidence" value="ECO:0007669"/>
    <property type="project" value="TreeGrafter"/>
</dbReference>
<evidence type="ECO:0000256" key="2">
    <source>
        <dbReference type="ARBA" id="ARBA00022801"/>
    </source>
</evidence>
<evidence type="ECO:0000256" key="3">
    <source>
        <dbReference type="ARBA" id="ARBA00022806"/>
    </source>
</evidence>
<dbReference type="Gene3D" id="3.40.50.300">
    <property type="entry name" value="P-loop containing nucleotide triphosphate hydrolases"/>
    <property type="match status" value="1"/>
</dbReference>
<evidence type="ECO:0000256" key="4">
    <source>
        <dbReference type="ARBA" id="ARBA00022840"/>
    </source>
</evidence>
<dbReference type="GeneID" id="85365529"/>
<keyword evidence="3" id="KW-0347">Helicase</keyword>
<evidence type="ECO:0000313" key="6">
    <source>
        <dbReference type="EMBL" id="KAK0457935.1"/>
    </source>
</evidence>
<dbReference type="GO" id="GO:0005524">
    <property type="term" value="F:ATP binding"/>
    <property type="evidence" value="ECO:0007669"/>
    <property type="project" value="UniProtKB-KW"/>
</dbReference>
<dbReference type="PANTHER" id="PTHR47961:SF4">
    <property type="entry name" value="ACTIVATING SIGNAL COINTEGRATOR 1 COMPLEX SUBUNIT 3"/>
    <property type="match status" value="1"/>
</dbReference>
<evidence type="ECO:0000313" key="7">
    <source>
        <dbReference type="Proteomes" id="UP001175211"/>
    </source>
</evidence>
<accession>A0AA39KDH7</accession>
<dbReference type="RefSeq" id="XP_060330227.1">
    <property type="nucleotide sequence ID" value="XM_060481981.1"/>
</dbReference>
<keyword evidence="7" id="KW-1185">Reference proteome</keyword>
<organism evidence="6 7">
    <name type="scientific">Armillaria tabescens</name>
    <name type="common">Ringless honey mushroom</name>
    <name type="synonym">Agaricus tabescens</name>
    <dbReference type="NCBI Taxonomy" id="1929756"/>
    <lineage>
        <taxon>Eukaryota</taxon>
        <taxon>Fungi</taxon>
        <taxon>Dikarya</taxon>
        <taxon>Basidiomycota</taxon>
        <taxon>Agaricomycotina</taxon>
        <taxon>Agaricomycetes</taxon>
        <taxon>Agaricomycetidae</taxon>
        <taxon>Agaricales</taxon>
        <taxon>Marasmiineae</taxon>
        <taxon>Physalacriaceae</taxon>
        <taxon>Desarmillaria</taxon>
    </lineage>
</organism>
<name>A0AA39KDH7_ARMTA</name>
<evidence type="ECO:0000256" key="1">
    <source>
        <dbReference type="ARBA" id="ARBA00022741"/>
    </source>
</evidence>
<protein>
    <recommendedName>
        <fullName evidence="5">DEAD/DEAH-box helicase domain-containing protein</fullName>
    </recommendedName>
</protein>
<dbReference type="PANTHER" id="PTHR47961">
    <property type="entry name" value="DNA POLYMERASE THETA, PUTATIVE (AFU_ORTHOLOGUE AFUA_1G05260)-RELATED"/>
    <property type="match status" value="1"/>
</dbReference>
<dbReference type="InterPro" id="IPR050474">
    <property type="entry name" value="Hel308_SKI2-like"/>
</dbReference>
<dbReference type="GO" id="GO:0003676">
    <property type="term" value="F:nucleic acid binding"/>
    <property type="evidence" value="ECO:0007669"/>
    <property type="project" value="InterPro"/>
</dbReference>
<keyword evidence="2" id="KW-0378">Hydrolase</keyword>
<keyword evidence="1" id="KW-0547">Nucleotide-binding</keyword>
<gene>
    <name evidence="6" type="ORF">EV420DRAFT_401976</name>
</gene>
<evidence type="ECO:0000259" key="5">
    <source>
        <dbReference type="Pfam" id="PF00270"/>
    </source>
</evidence>
<dbReference type="GO" id="GO:0005634">
    <property type="term" value="C:nucleus"/>
    <property type="evidence" value="ECO:0007669"/>
    <property type="project" value="TreeGrafter"/>
</dbReference>
<keyword evidence="4" id="KW-0067">ATP-binding</keyword>
<dbReference type="AlphaFoldDB" id="A0AA39KDH7"/>
<dbReference type="SUPFAM" id="SSF52540">
    <property type="entry name" value="P-loop containing nucleoside triphosphate hydrolases"/>
    <property type="match status" value="1"/>
</dbReference>
<proteinExistence type="predicted"/>